<protein>
    <submittedName>
        <fullName evidence="3">Uncharacterized protein</fullName>
    </submittedName>
</protein>
<feature type="transmembrane region" description="Helical" evidence="2">
    <location>
        <begin position="98"/>
        <end position="118"/>
    </location>
</feature>
<accession>A0A1H0ZLJ5</accession>
<keyword evidence="2" id="KW-0812">Transmembrane</keyword>
<sequence>MYSLATVFDRYLVHAKSVGTITAACLAVVLGTSAVLGWGLVFVVDALFVLAVGLFAIAVILTRPSVSRRRAVEEATEETDSDDRHDVRKPAGQLRTGIRLALVATTLLCVSFLVQYGVL</sequence>
<feature type="region of interest" description="Disordered" evidence="1">
    <location>
        <begin position="67"/>
        <end position="88"/>
    </location>
</feature>
<keyword evidence="2" id="KW-1133">Transmembrane helix</keyword>
<dbReference type="AlphaFoldDB" id="A0A1H0ZLJ5"/>
<dbReference type="Proteomes" id="UP000198848">
    <property type="component" value="Unassembled WGS sequence"/>
</dbReference>
<evidence type="ECO:0000256" key="1">
    <source>
        <dbReference type="SAM" id="MobiDB-lite"/>
    </source>
</evidence>
<feature type="transmembrane region" description="Helical" evidence="2">
    <location>
        <begin position="12"/>
        <end position="30"/>
    </location>
</feature>
<name>A0A1H0ZLJ5_NATTX</name>
<reference evidence="4" key="1">
    <citation type="submission" date="2016-10" db="EMBL/GenBank/DDBJ databases">
        <authorList>
            <person name="Varghese N."/>
            <person name="Submissions S."/>
        </authorList>
    </citation>
    <scope>NUCLEOTIDE SEQUENCE [LARGE SCALE GENOMIC DNA]</scope>
    <source>
        <strain evidence="4">DSM 24767</strain>
    </source>
</reference>
<evidence type="ECO:0000313" key="3">
    <source>
        <dbReference type="EMBL" id="SDQ28244.1"/>
    </source>
</evidence>
<keyword evidence="2" id="KW-0472">Membrane</keyword>
<keyword evidence="4" id="KW-1185">Reference proteome</keyword>
<dbReference type="InterPro" id="IPR036259">
    <property type="entry name" value="MFS_trans_sf"/>
</dbReference>
<gene>
    <name evidence="3" type="ORF">SAMN04489842_0340</name>
</gene>
<feature type="transmembrane region" description="Helical" evidence="2">
    <location>
        <begin position="36"/>
        <end position="61"/>
    </location>
</feature>
<organism evidence="3 4">
    <name type="scientific">Natronobacterium texcoconense</name>
    <dbReference type="NCBI Taxonomy" id="1095778"/>
    <lineage>
        <taxon>Archaea</taxon>
        <taxon>Methanobacteriati</taxon>
        <taxon>Methanobacteriota</taxon>
        <taxon>Stenosarchaea group</taxon>
        <taxon>Halobacteria</taxon>
        <taxon>Halobacteriales</taxon>
        <taxon>Natrialbaceae</taxon>
        <taxon>Natronobacterium</taxon>
    </lineage>
</organism>
<dbReference type="SUPFAM" id="SSF103473">
    <property type="entry name" value="MFS general substrate transporter"/>
    <property type="match status" value="1"/>
</dbReference>
<dbReference type="EMBL" id="FNLC01000001">
    <property type="protein sequence ID" value="SDQ28244.1"/>
    <property type="molecule type" value="Genomic_DNA"/>
</dbReference>
<dbReference type="STRING" id="1095778.SAMN04489842_0340"/>
<evidence type="ECO:0000313" key="4">
    <source>
        <dbReference type="Proteomes" id="UP000198848"/>
    </source>
</evidence>
<evidence type="ECO:0000256" key="2">
    <source>
        <dbReference type="SAM" id="Phobius"/>
    </source>
</evidence>
<proteinExistence type="predicted"/>